<reference evidence="1" key="1">
    <citation type="journal article" date="2014" name="Int. J. Syst. Evol. Microbiol.">
        <title>Complete genome of a new Firmicutes species belonging to the dominant human colonic microbiota ('Ruminococcus bicirculans') reveals two chromosomes and a selective capacity to utilize plant glucans.</title>
        <authorList>
            <consortium name="NISC Comparative Sequencing Program"/>
            <person name="Wegmann U."/>
            <person name="Louis P."/>
            <person name="Goesmann A."/>
            <person name="Henrissat B."/>
            <person name="Duncan S.H."/>
            <person name="Flint H.J."/>
        </authorList>
    </citation>
    <scope>NUCLEOTIDE SEQUENCE</scope>
    <source>
        <strain evidence="1">NBRC 103855</strain>
    </source>
</reference>
<dbReference type="InterPro" id="IPR015943">
    <property type="entry name" value="WD40/YVTN_repeat-like_dom_sf"/>
</dbReference>
<name>A0ABQ5UCU2_9HYPH</name>
<evidence type="ECO:0000313" key="2">
    <source>
        <dbReference type="Proteomes" id="UP001161406"/>
    </source>
</evidence>
<dbReference type="Proteomes" id="UP001161406">
    <property type="component" value="Unassembled WGS sequence"/>
</dbReference>
<proteinExistence type="predicted"/>
<dbReference type="Gene3D" id="2.130.10.10">
    <property type="entry name" value="YVTN repeat-like/Quinoprotein amine dehydrogenase"/>
    <property type="match status" value="1"/>
</dbReference>
<dbReference type="SUPFAM" id="SSF82171">
    <property type="entry name" value="DPP6 N-terminal domain-like"/>
    <property type="match status" value="1"/>
</dbReference>
<reference evidence="1" key="2">
    <citation type="submission" date="2023-01" db="EMBL/GenBank/DDBJ databases">
        <title>Draft genome sequence of Devosia yakushimensis strain NBRC 103855.</title>
        <authorList>
            <person name="Sun Q."/>
            <person name="Mori K."/>
        </authorList>
    </citation>
    <scope>NUCLEOTIDE SEQUENCE</scope>
    <source>
        <strain evidence="1">NBRC 103855</strain>
    </source>
</reference>
<accession>A0ABQ5UCU2</accession>
<gene>
    <name evidence="1" type="ORF">GCM10007913_16230</name>
</gene>
<organism evidence="1 2">
    <name type="scientific">Devosia yakushimensis</name>
    <dbReference type="NCBI Taxonomy" id="470028"/>
    <lineage>
        <taxon>Bacteria</taxon>
        <taxon>Pseudomonadati</taxon>
        <taxon>Pseudomonadota</taxon>
        <taxon>Alphaproteobacteria</taxon>
        <taxon>Hyphomicrobiales</taxon>
        <taxon>Devosiaceae</taxon>
        <taxon>Devosia</taxon>
    </lineage>
</organism>
<keyword evidence="2" id="KW-1185">Reference proteome</keyword>
<dbReference type="EMBL" id="BSNG01000001">
    <property type="protein sequence ID" value="GLQ09691.1"/>
    <property type="molecule type" value="Genomic_DNA"/>
</dbReference>
<sequence>MRIWAGLVAIIAAAGAIYGWGIGFFYPCGPVDRIVRTSDCRIVTTFDASQLQALLKLPNGNLLTVARQDGPDPTELQRLLELDPENGAVLSETAITGLPPGASWMNAAVSPAGAQLAATMLDQQTAVIDRASGKVTTQFPPYSVGLVGFDGEDRVLIDRGEISSEHPPDIAAQVFSARDGSALGQLTDGAAKLIYTGGVSQAFSPDGTLLAQHVETRGDSGVVALRLADAAFQSWSGQLLTAPLGAWRMQLLPWIWFSPDGRYVAASFDGASVWGKDTSALLIWDVQSLDLIQRLPTRSGEIENLVWLDNDRVAMTRFDLGSRRGEILTLPVARR</sequence>
<comment type="caution">
    <text evidence="1">The sequence shown here is derived from an EMBL/GenBank/DDBJ whole genome shotgun (WGS) entry which is preliminary data.</text>
</comment>
<evidence type="ECO:0000313" key="1">
    <source>
        <dbReference type="EMBL" id="GLQ09691.1"/>
    </source>
</evidence>
<protein>
    <recommendedName>
        <fullName evidence="3">WD40 repeat domain-containing protein</fullName>
    </recommendedName>
</protein>
<dbReference type="RefSeq" id="WP_284389692.1">
    <property type="nucleotide sequence ID" value="NZ_BSNG01000001.1"/>
</dbReference>
<evidence type="ECO:0008006" key="3">
    <source>
        <dbReference type="Google" id="ProtNLM"/>
    </source>
</evidence>